<dbReference type="EMBL" id="JACOOR010000007">
    <property type="protein sequence ID" value="MBC5660612.1"/>
    <property type="molecule type" value="Genomic_DNA"/>
</dbReference>
<comment type="caution">
    <text evidence="1">The sequence shown here is derived from an EMBL/GenBank/DDBJ whole genome shotgun (WGS) entry which is preliminary data.</text>
</comment>
<dbReference type="SUPFAM" id="SSF53383">
    <property type="entry name" value="PLP-dependent transferases"/>
    <property type="match status" value="1"/>
</dbReference>
<protein>
    <submittedName>
        <fullName evidence="1">DegT/DnrJ/EryC1/StrS family aminotransferase</fullName>
    </submittedName>
</protein>
<gene>
    <name evidence="1" type="ORF">H8S44_12625</name>
</gene>
<organism evidence="1 2">
    <name type="scientific">Anaerosacchariphilus hominis</name>
    <dbReference type="NCBI Taxonomy" id="2763017"/>
    <lineage>
        <taxon>Bacteria</taxon>
        <taxon>Bacillati</taxon>
        <taxon>Bacillota</taxon>
        <taxon>Clostridia</taxon>
        <taxon>Lachnospirales</taxon>
        <taxon>Lachnospiraceae</taxon>
        <taxon>Anaerosacchariphilus</taxon>
    </lineage>
</organism>
<dbReference type="Proteomes" id="UP000649345">
    <property type="component" value="Unassembled WGS sequence"/>
</dbReference>
<accession>A0A923LE57</accession>
<dbReference type="InterPro" id="IPR000653">
    <property type="entry name" value="DegT/StrS_aminotransferase"/>
</dbReference>
<reference evidence="1" key="1">
    <citation type="submission" date="2020-08" db="EMBL/GenBank/DDBJ databases">
        <title>Genome public.</title>
        <authorList>
            <person name="Liu C."/>
            <person name="Sun Q."/>
        </authorList>
    </citation>
    <scope>NUCLEOTIDE SEQUENCE</scope>
    <source>
        <strain evidence="1">NSJ-68</strain>
    </source>
</reference>
<dbReference type="GO" id="GO:0008483">
    <property type="term" value="F:transaminase activity"/>
    <property type="evidence" value="ECO:0007669"/>
    <property type="project" value="UniProtKB-KW"/>
</dbReference>
<keyword evidence="2" id="KW-1185">Reference proteome</keyword>
<evidence type="ECO:0000313" key="2">
    <source>
        <dbReference type="Proteomes" id="UP000649345"/>
    </source>
</evidence>
<dbReference type="InterPro" id="IPR015424">
    <property type="entry name" value="PyrdxlP-dep_Trfase"/>
</dbReference>
<dbReference type="Gene3D" id="3.90.1150.10">
    <property type="entry name" value="Aspartate Aminotransferase, domain 1"/>
    <property type="match status" value="1"/>
</dbReference>
<proteinExistence type="predicted"/>
<sequence length="136" mass="16280">MLREIFDIQEGDPRSWETISHFPMKEAIERRRENYRYLLEHLPEKPGARPVFPELPEDVCPMFFPFLTENREALMKHLAERQIPPKVYWPVPPFVDVEAYPGAKYVYSHIMSVSCDERFTAEDMQKIVEAFEEFRK</sequence>
<dbReference type="Pfam" id="PF01041">
    <property type="entry name" value="DegT_DnrJ_EryC1"/>
    <property type="match status" value="1"/>
</dbReference>
<keyword evidence="1" id="KW-0808">Transferase</keyword>
<dbReference type="AlphaFoldDB" id="A0A923LE57"/>
<keyword evidence="1" id="KW-0032">Aminotransferase</keyword>
<evidence type="ECO:0000313" key="1">
    <source>
        <dbReference type="EMBL" id="MBC5660612.1"/>
    </source>
</evidence>
<dbReference type="InterPro" id="IPR015422">
    <property type="entry name" value="PyrdxlP-dep_Trfase_small"/>
</dbReference>
<name>A0A923LE57_9FIRM</name>